<dbReference type="InterPro" id="IPR021109">
    <property type="entry name" value="Peptidase_aspartic_dom_sf"/>
</dbReference>
<evidence type="ECO:0000313" key="2">
    <source>
        <dbReference type="Proteomes" id="UP001300261"/>
    </source>
</evidence>
<keyword evidence="1" id="KW-0378">Hydrolase</keyword>
<dbReference type="InterPro" id="IPR011969">
    <property type="entry name" value="Clan_AA_Asp_peptidase_C"/>
</dbReference>
<sequence>MTRFIVIFLLCMGIAPFLPGLLESRMETLGGGASSTAYEEADTGERTYRISRDRSGHFVADAYLNGQPVDMLVDTGASYAVLPQSVAEHIGIFLTESDFKYPAQTANGTVYGARTLIDSLRIGSIRLRNVEAHVLKDASLRTPLLGMSVLNELRRFDMSGGTLVLVQ</sequence>
<dbReference type="CDD" id="cd05483">
    <property type="entry name" value="retropepsin_like_bacteria"/>
    <property type="match status" value="1"/>
</dbReference>
<accession>A0ABT3R4R3</accession>
<dbReference type="Proteomes" id="UP001300261">
    <property type="component" value="Unassembled WGS sequence"/>
</dbReference>
<dbReference type="EC" id="3.4.23.-" evidence="1"/>
<keyword evidence="2" id="KW-1185">Reference proteome</keyword>
<evidence type="ECO:0000313" key="1">
    <source>
        <dbReference type="EMBL" id="MCX2724154.1"/>
    </source>
</evidence>
<dbReference type="RefSeq" id="WP_265963939.1">
    <property type="nucleotide sequence ID" value="NZ_JAPEVI010000003.1"/>
</dbReference>
<dbReference type="Pfam" id="PF13975">
    <property type="entry name" value="gag-asp_proteas"/>
    <property type="match status" value="1"/>
</dbReference>
<dbReference type="Gene3D" id="2.40.70.10">
    <property type="entry name" value="Acid Proteases"/>
    <property type="match status" value="1"/>
</dbReference>
<proteinExistence type="predicted"/>
<dbReference type="SUPFAM" id="SSF50630">
    <property type="entry name" value="Acid proteases"/>
    <property type="match status" value="1"/>
</dbReference>
<dbReference type="GO" id="GO:0008233">
    <property type="term" value="F:peptidase activity"/>
    <property type="evidence" value="ECO:0007669"/>
    <property type="project" value="UniProtKB-KW"/>
</dbReference>
<gene>
    <name evidence="1" type="ORF">ON753_17525</name>
</gene>
<dbReference type="GO" id="GO:0006508">
    <property type="term" value="P:proteolysis"/>
    <property type="evidence" value="ECO:0007669"/>
    <property type="project" value="UniProtKB-KW"/>
</dbReference>
<name>A0ABT3R4R3_9HYPH</name>
<dbReference type="InterPro" id="IPR034122">
    <property type="entry name" value="Retropepsin-like_bacterial"/>
</dbReference>
<organism evidence="1 2">
    <name type="scientific">Roseibium salinum</name>
    <dbReference type="NCBI Taxonomy" id="1604349"/>
    <lineage>
        <taxon>Bacteria</taxon>
        <taxon>Pseudomonadati</taxon>
        <taxon>Pseudomonadota</taxon>
        <taxon>Alphaproteobacteria</taxon>
        <taxon>Hyphomicrobiales</taxon>
        <taxon>Stappiaceae</taxon>
        <taxon>Roseibium</taxon>
    </lineage>
</organism>
<keyword evidence="1" id="KW-0645">Protease</keyword>
<reference evidence="1 2" key="1">
    <citation type="journal article" date="2016" name="Int. J. Syst. Evol. Microbiol.">
        <title>Labrenzia salina sp. nov., isolated from the rhizosphere of the halophyte Arthrocnemum macrostachyum.</title>
        <authorList>
            <person name="Camacho M."/>
            <person name="Redondo-Gomez S."/>
            <person name="Rodriguez-Llorente I."/>
            <person name="Rohde M."/>
            <person name="Sproer C."/>
            <person name="Schumann P."/>
            <person name="Klenk H.P."/>
            <person name="Montero-Calasanz M.D.C."/>
        </authorList>
    </citation>
    <scope>NUCLEOTIDE SEQUENCE [LARGE SCALE GENOMIC DNA]</scope>
    <source>
        <strain evidence="1 2">DSM 29163</strain>
    </source>
</reference>
<comment type="caution">
    <text evidence="1">The sequence shown here is derived from an EMBL/GenBank/DDBJ whole genome shotgun (WGS) entry which is preliminary data.</text>
</comment>
<protein>
    <submittedName>
        <fullName evidence="1">TIGR02281 family clan AA aspartic protease</fullName>
        <ecNumber evidence="1">3.4.23.-</ecNumber>
    </submittedName>
</protein>
<dbReference type="NCBIfam" id="TIGR02281">
    <property type="entry name" value="clan_AA_DTGA"/>
    <property type="match status" value="1"/>
</dbReference>
<dbReference type="EMBL" id="JAPEVI010000003">
    <property type="protein sequence ID" value="MCX2724154.1"/>
    <property type="molecule type" value="Genomic_DNA"/>
</dbReference>